<name>A0A0A9AED2_ARUDO</name>
<organism evidence="1">
    <name type="scientific">Arundo donax</name>
    <name type="common">Giant reed</name>
    <name type="synonym">Donax arundinaceus</name>
    <dbReference type="NCBI Taxonomy" id="35708"/>
    <lineage>
        <taxon>Eukaryota</taxon>
        <taxon>Viridiplantae</taxon>
        <taxon>Streptophyta</taxon>
        <taxon>Embryophyta</taxon>
        <taxon>Tracheophyta</taxon>
        <taxon>Spermatophyta</taxon>
        <taxon>Magnoliopsida</taxon>
        <taxon>Liliopsida</taxon>
        <taxon>Poales</taxon>
        <taxon>Poaceae</taxon>
        <taxon>PACMAD clade</taxon>
        <taxon>Arundinoideae</taxon>
        <taxon>Arundineae</taxon>
        <taxon>Arundo</taxon>
    </lineage>
</organism>
<proteinExistence type="predicted"/>
<reference evidence="1" key="2">
    <citation type="journal article" date="2015" name="Data Brief">
        <title>Shoot transcriptome of the giant reed, Arundo donax.</title>
        <authorList>
            <person name="Barrero R.A."/>
            <person name="Guerrero F.D."/>
            <person name="Moolhuijzen P."/>
            <person name="Goolsby J.A."/>
            <person name="Tidwell J."/>
            <person name="Bellgard S.E."/>
            <person name="Bellgard M.I."/>
        </authorList>
    </citation>
    <scope>NUCLEOTIDE SEQUENCE</scope>
    <source>
        <tissue evidence="1">Shoot tissue taken approximately 20 cm above the soil surface</tissue>
    </source>
</reference>
<reference evidence="1" key="1">
    <citation type="submission" date="2014-09" db="EMBL/GenBank/DDBJ databases">
        <authorList>
            <person name="Magalhaes I.L.F."/>
            <person name="Oliveira U."/>
            <person name="Santos F.R."/>
            <person name="Vidigal T.H.D.A."/>
            <person name="Brescovit A.D."/>
            <person name="Santos A.J."/>
        </authorList>
    </citation>
    <scope>NUCLEOTIDE SEQUENCE</scope>
    <source>
        <tissue evidence="1">Shoot tissue taken approximately 20 cm above the soil surface</tissue>
    </source>
</reference>
<dbReference type="AlphaFoldDB" id="A0A0A9AED2"/>
<accession>A0A0A9AED2</accession>
<dbReference type="EMBL" id="GBRH01247896">
    <property type="protein sequence ID" value="JAD49999.1"/>
    <property type="molecule type" value="Transcribed_RNA"/>
</dbReference>
<sequence length="35" mass="4065">MNSYIKALKSLPTESSPEQTVKIFTRFRCRTCTRA</sequence>
<protein>
    <submittedName>
        <fullName evidence="1">Uncharacterized protein</fullName>
    </submittedName>
</protein>
<evidence type="ECO:0000313" key="1">
    <source>
        <dbReference type="EMBL" id="JAD49999.1"/>
    </source>
</evidence>